<keyword evidence="1" id="KW-0472">Membrane</keyword>
<evidence type="ECO:0000313" key="3">
    <source>
        <dbReference type="Proteomes" id="UP001240984"/>
    </source>
</evidence>
<name>A0ABT9MNA8_9ACTN</name>
<sequence length="215" mass="23176">MDAEASAQPADERTVRWRDVAIPALVLCGAWLAVAAVEFAGVWVARLTTESVLIHVAVYTVALTLTVYVVTDQWRLRRPMPLVGALVLSAAAGAGVLVVDWEPVSVHGYYRLHRADFAAVAVLAATDGGLTPDHYYGELLPPGLDHLSIKGAAARIESDTPGATALFLPSWSEYPDGPGGFAYAGDSAPEGVYDCYDSPCRPRWALGDGWYWFER</sequence>
<accession>A0ABT9MNA8</accession>
<feature type="transmembrane region" description="Helical" evidence="1">
    <location>
        <begin position="82"/>
        <end position="101"/>
    </location>
</feature>
<feature type="transmembrane region" description="Helical" evidence="1">
    <location>
        <begin position="52"/>
        <end position="70"/>
    </location>
</feature>
<keyword evidence="1" id="KW-0812">Transmembrane</keyword>
<protein>
    <submittedName>
        <fullName evidence="2">Uncharacterized protein</fullName>
    </submittedName>
</protein>
<feature type="transmembrane region" description="Helical" evidence="1">
    <location>
        <begin position="20"/>
        <end position="45"/>
    </location>
</feature>
<proteinExistence type="predicted"/>
<reference evidence="2 3" key="1">
    <citation type="submission" date="2023-07" db="EMBL/GenBank/DDBJ databases">
        <title>Sequencing the genomes of 1000 actinobacteria strains.</title>
        <authorList>
            <person name="Klenk H.-P."/>
        </authorList>
    </citation>
    <scope>NUCLEOTIDE SEQUENCE [LARGE SCALE GENOMIC DNA]</scope>
    <source>
        <strain evidence="2 3">DSM 44710</strain>
    </source>
</reference>
<organism evidence="2 3">
    <name type="scientific">Catenuloplanes nepalensis</name>
    <dbReference type="NCBI Taxonomy" id="587533"/>
    <lineage>
        <taxon>Bacteria</taxon>
        <taxon>Bacillati</taxon>
        <taxon>Actinomycetota</taxon>
        <taxon>Actinomycetes</taxon>
        <taxon>Micromonosporales</taxon>
        <taxon>Micromonosporaceae</taxon>
        <taxon>Catenuloplanes</taxon>
    </lineage>
</organism>
<keyword evidence="3" id="KW-1185">Reference proteome</keyword>
<dbReference type="RefSeq" id="WP_306827789.1">
    <property type="nucleotide sequence ID" value="NZ_JAUSRA010000001.1"/>
</dbReference>
<evidence type="ECO:0000313" key="2">
    <source>
        <dbReference type="EMBL" id="MDP9792900.1"/>
    </source>
</evidence>
<dbReference type="Proteomes" id="UP001240984">
    <property type="component" value="Unassembled WGS sequence"/>
</dbReference>
<evidence type="ECO:0000256" key="1">
    <source>
        <dbReference type="SAM" id="Phobius"/>
    </source>
</evidence>
<gene>
    <name evidence="2" type="ORF">J2S43_001412</name>
</gene>
<keyword evidence="1" id="KW-1133">Transmembrane helix</keyword>
<dbReference type="EMBL" id="JAUSRA010000001">
    <property type="protein sequence ID" value="MDP9792900.1"/>
    <property type="molecule type" value="Genomic_DNA"/>
</dbReference>
<comment type="caution">
    <text evidence="2">The sequence shown here is derived from an EMBL/GenBank/DDBJ whole genome shotgun (WGS) entry which is preliminary data.</text>
</comment>